<dbReference type="Proteomes" id="UP000185395">
    <property type="component" value="Segment"/>
</dbReference>
<dbReference type="Proteomes" id="UP000185391">
    <property type="component" value="Segment"/>
</dbReference>
<evidence type="ECO:0000313" key="17">
    <source>
        <dbReference type="Proteomes" id="UP000185401"/>
    </source>
</evidence>
<dbReference type="EMBL" id="KJ019157">
    <property type="protein sequence ID" value="AIX45172.1"/>
    <property type="molecule type" value="Genomic_DNA"/>
</dbReference>
<evidence type="ECO:0000313" key="15">
    <source>
        <dbReference type="Proteomes" id="UP000033004"/>
    </source>
</evidence>
<reference evidence="15 16" key="1">
    <citation type="submission" date="2013-12" db="EMBL/GenBank/DDBJ databases">
        <title>Ecological redundancy of diverse viral populations within a natural community.</title>
        <authorList>
            <person name="Gregory A.C."/>
            <person name="LaButti K."/>
            <person name="Copeland A."/>
            <person name="Woyke T."/>
            <person name="Sullivan M.B."/>
        </authorList>
    </citation>
    <scope>NUCLEOTIDE SEQUENCE [LARGE SCALE GENOMIC DNA]</scope>
    <source>
        <strain evidence="10">Syn7803C101</strain>
        <strain evidence="11">Syn7803C104</strain>
        <strain evidence="12">Syn7803C107</strain>
        <strain evidence="13">Syn7803C26</strain>
        <strain evidence="14">Syn7803C31</strain>
        <strain evidence="1">Syn7803C47</strain>
        <strain evidence="2">Syn7803C99</strain>
        <strain evidence="3">Syn7803US101</strain>
        <strain evidence="4">Syn7803US102</strain>
        <strain evidence="5">Syn7803US117</strain>
        <strain evidence="6">Syn7803US123</strain>
        <strain evidence="7">Syn7803US60</strain>
        <strain evidence="8">Syn7803US62</strain>
        <strain evidence="9">Syn7803US79</strain>
    </source>
</reference>
<organism evidence="4 17">
    <name type="scientific">Synechococcus phage ACG-2014a</name>
    <dbReference type="NCBI Taxonomy" id="1493507"/>
    <lineage>
        <taxon>Viruses</taxon>
        <taxon>Duplodnaviria</taxon>
        <taxon>Heunggongvirae</taxon>
        <taxon>Uroviricota</taxon>
        <taxon>Caudoviricetes</taxon>
        <taxon>Pantevenvirales</taxon>
        <taxon>Kyanoviridae</taxon>
        <taxon>Acionnavirus</taxon>
        <taxon>Acionnavirus monteraybay</taxon>
    </lineage>
</organism>
<dbReference type="EMBL" id="KJ019137">
    <property type="protein sequence ID" value="AIX39984.1"/>
    <property type="molecule type" value="Genomic_DNA"/>
</dbReference>
<name>A0A0E3FCD2_9CAUD</name>
<gene>
    <name evidence="10" type="ORF">Syn7803C101_40</name>
    <name evidence="11" type="ORF">Syn7803C104_40</name>
    <name evidence="12" type="ORF">Syn7803C107_39</name>
    <name evidence="13" type="ORF">Syn7803C26_39</name>
    <name evidence="14" type="ORF">Syn7803C31_40</name>
    <name evidence="1" type="ORF">Syn7803C47_39</name>
    <name evidence="2" type="ORF">Syn7803C99_39</name>
    <name evidence="3" type="ORF">Syn7803US101_39</name>
    <name evidence="4" type="ORF">Syn7803US102_39</name>
    <name evidence="5" type="ORF">Syn7803US117_39</name>
    <name evidence="6" type="ORF">Syn7803US123_40</name>
    <name evidence="7" type="ORF">Syn7803US60_39</name>
    <name evidence="8" type="ORF">Syn7803US62_38</name>
    <name evidence="9" type="ORF">Syn7803US79_39</name>
</gene>
<evidence type="ECO:0000313" key="2">
    <source>
        <dbReference type="EMBL" id="AIX23022.1"/>
    </source>
</evidence>
<evidence type="ECO:0000313" key="12">
    <source>
        <dbReference type="EMBL" id="AIX40193.1"/>
    </source>
</evidence>
<protein>
    <submittedName>
        <fullName evidence="4">Uncharacterized protein</fullName>
    </submittedName>
</protein>
<evidence type="ECO:0000313" key="9">
    <source>
        <dbReference type="EMBL" id="AIX36675.1"/>
    </source>
</evidence>
<dbReference type="EMBL" id="KJ019135">
    <property type="protein sequence ID" value="AIX39558.1"/>
    <property type="molecule type" value="Genomic_DNA"/>
</dbReference>
<dbReference type="Proteomes" id="UP000185401">
    <property type="component" value="Segment"/>
</dbReference>
<evidence type="ECO:0000313" key="7">
    <source>
        <dbReference type="EMBL" id="AIX34957.1"/>
    </source>
</evidence>
<dbReference type="Proteomes" id="UP000185394">
    <property type="component" value="Segment"/>
</dbReference>
<dbReference type="Proteomes" id="UP000185403">
    <property type="component" value="Segment"/>
</dbReference>
<dbReference type="Proteomes" id="UP000185390">
    <property type="component" value="Segment"/>
</dbReference>
<evidence type="ECO:0000313" key="14">
    <source>
        <dbReference type="EMBL" id="AIX45172.1"/>
    </source>
</evidence>
<dbReference type="EMBL" id="KJ019084">
    <property type="protein sequence ID" value="AIX27191.1"/>
    <property type="molecule type" value="Genomic_DNA"/>
</dbReference>
<dbReference type="Proteomes" id="UP000033004">
    <property type="component" value="Segment"/>
</dbReference>
<dbReference type="Proteomes" id="UP000185400">
    <property type="component" value="Segment"/>
</dbReference>
<evidence type="ECO:0000313" key="6">
    <source>
        <dbReference type="EMBL" id="AIX27191.1"/>
    </source>
</evidence>
<dbReference type="EMBL" id="KJ019116">
    <property type="protein sequence ID" value="AIX35379.1"/>
    <property type="molecule type" value="Genomic_DNA"/>
</dbReference>
<dbReference type="EMBL" id="KJ019114">
    <property type="protein sequence ID" value="AIX34957.1"/>
    <property type="molecule type" value="Genomic_DNA"/>
</dbReference>
<dbReference type="Proteomes" id="UP000185387">
    <property type="component" value="Segment"/>
</dbReference>
<dbReference type="EMBL" id="KJ019081">
    <property type="protein sequence ID" value="AIX26554.1"/>
    <property type="molecule type" value="Genomic_DNA"/>
</dbReference>
<accession>A0A0E3FCD2</accession>
<dbReference type="Proteomes" id="UP000185402">
    <property type="component" value="Segment"/>
</dbReference>
<proteinExistence type="predicted"/>
<evidence type="ECO:0000313" key="10">
    <source>
        <dbReference type="EMBL" id="AIX39558.1"/>
    </source>
</evidence>
<dbReference type="EMBL" id="KJ019067">
    <property type="protein sequence ID" value="AIX23518.1"/>
    <property type="molecule type" value="Genomic_DNA"/>
</dbReference>
<dbReference type="EMBL" id="KJ019138">
    <property type="protein sequence ID" value="AIX40193.1"/>
    <property type="molecule type" value="Genomic_DNA"/>
</dbReference>
<dbReference type="EMBL" id="KJ019065">
    <property type="protein sequence ID" value="AIX23022.1"/>
    <property type="molecule type" value="Genomic_DNA"/>
</dbReference>
<evidence type="ECO:0000313" key="1">
    <source>
        <dbReference type="EMBL" id="AIX15088.1"/>
    </source>
</evidence>
<evidence type="ECO:0000313" key="3">
    <source>
        <dbReference type="EMBL" id="AIX23518.1"/>
    </source>
</evidence>
<dbReference type="Proteomes" id="UP000185388">
    <property type="component" value="Segment"/>
</dbReference>
<evidence type="ECO:0000313" key="16">
    <source>
        <dbReference type="Proteomes" id="UP000185387"/>
    </source>
</evidence>
<evidence type="ECO:0000313" key="5">
    <source>
        <dbReference type="EMBL" id="AIX26554.1"/>
    </source>
</evidence>
<evidence type="ECO:0000313" key="13">
    <source>
        <dbReference type="EMBL" id="AIX44251.1"/>
    </source>
</evidence>
<sequence>MTMMDGKNYDQVEDLYEDIEFDDESAIDYDIDFITEL</sequence>
<dbReference type="EMBL" id="KJ019068">
    <property type="protein sequence ID" value="AIX23724.1"/>
    <property type="molecule type" value="Genomic_DNA"/>
</dbReference>
<dbReference type="EMBL" id="KJ019030">
    <property type="protein sequence ID" value="AIX15088.1"/>
    <property type="molecule type" value="Genomic_DNA"/>
</dbReference>
<evidence type="ECO:0000313" key="4">
    <source>
        <dbReference type="EMBL" id="AIX23724.1"/>
    </source>
</evidence>
<dbReference type="Proteomes" id="UP000185405">
    <property type="component" value="Segment"/>
</dbReference>
<dbReference type="Proteomes" id="UP000185389">
    <property type="component" value="Segment"/>
</dbReference>
<evidence type="ECO:0000313" key="8">
    <source>
        <dbReference type="EMBL" id="AIX35379.1"/>
    </source>
</evidence>
<dbReference type="EMBL" id="KJ019122">
    <property type="protein sequence ID" value="AIX36675.1"/>
    <property type="molecule type" value="Genomic_DNA"/>
</dbReference>
<evidence type="ECO:0000313" key="11">
    <source>
        <dbReference type="EMBL" id="AIX39984.1"/>
    </source>
</evidence>
<dbReference type="Proteomes" id="UP000185406">
    <property type="component" value="Segment"/>
</dbReference>
<dbReference type="EMBL" id="KJ019153">
    <property type="protein sequence ID" value="AIX44251.1"/>
    <property type="molecule type" value="Genomic_DNA"/>
</dbReference>